<dbReference type="PROSITE" id="PS51078">
    <property type="entry name" value="ICLR_ED"/>
    <property type="match status" value="1"/>
</dbReference>
<dbReference type="GO" id="GO:0045892">
    <property type="term" value="P:negative regulation of DNA-templated transcription"/>
    <property type="evidence" value="ECO:0007669"/>
    <property type="project" value="TreeGrafter"/>
</dbReference>
<dbReference type="GO" id="GO:0003700">
    <property type="term" value="F:DNA-binding transcription factor activity"/>
    <property type="evidence" value="ECO:0007669"/>
    <property type="project" value="TreeGrafter"/>
</dbReference>
<dbReference type="KEGG" id="phl:KKY_346"/>
<proteinExistence type="predicted"/>
<keyword evidence="3" id="KW-1185">Reference proteome</keyword>
<dbReference type="InterPro" id="IPR050707">
    <property type="entry name" value="HTH_MetabolicPath_Reg"/>
</dbReference>
<dbReference type="Pfam" id="PF01614">
    <property type="entry name" value="IclR_C"/>
    <property type="match status" value="1"/>
</dbReference>
<dbReference type="InterPro" id="IPR014757">
    <property type="entry name" value="Tscrpt_reg_IclR_C"/>
</dbReference>
<dbReference type="SUPFAM" id="SSF55781">
    <property type="entry name" value="GAF domain-like"/>
    <property type="match status" value="1"/>
</dbReference>
<dbReference type="InterPro" id="IPR029016">
    <property type="entry name" value="GAF-like_dom_sf"/>
</dbReference>
<evidence type="ECO:0000313" key="3">
    <source>
        <dbReference type="Proteomes" id="UP000008850"/>
    </source>
</evidence>
<name>G4R9H0_PELHB</name>
<dbReference type="STRING" id="1082931.KKY_346"/>
<reference evidence="2 3" key="1">
    <citation type="journal article" date="2012" name="J. Bacteriol.">
        <title>Complete genome sequence of Pelagibacterium halotolerans B2T.</title>
        <authorList>
            <person name="Huo Y.Y."/>
            <person name="Cheng H."/>
            <person name="Han X.F."/>
            <person name="Jiang X.W."/>
            <person name="Sun C."/>
            <person name="Zhang X.Q."/>
            <person name="Zhu X.F."/>
            <person name="Liu Y.F."/>
            <person name="Li P.F."/>
            <person name="Ni P.X."/>
            <person name="Wu M."/>
        </authorList>
    </citation>
    <scope>NUCLEOTIDE SEQUENCE [LARGE SCALE GENOMIC DNA]</scope>
    <source>
        <strain evidence="3">DSM 22347 / JCM 15775 / CGMCC 1.7692 / B2</strain>
    </source>
</reference>
<dbReference type="AlphaFoldDB" id="G4R9H0"/>
<evidence type="ECO:0000259" key="1">
    <source>
        <dbReference type="PROSITE" id="PS51078"/>
    </source>
</evidence>
<accession>G4R9H0</accession>
<dbReference type="Proteomes" id="UP000008850">
    <property type="component" value="Chromosome"/>
</dbReference>
<dbReference type="eggNOG" id="COG1414">
    <property type="taxonomic scope" value="Bacteria"/>
</dbReference>
<dbReference type="GO" id="GO:0003677">
    <property type="term" value="F:DNA binding"/>
    <property type="evidence" value="ECO:0007669"/>
    <property type="project" value="TreeGrafter"/>
</dbReference>
<dbReference type="EMBL" id="CP003075">
    <property type="protein sequence ID" value="AEQ50390.1"/>
    <property type="molecule type" value="Genomic_DNA"/>
</dbReference>
<dbReference type="PATRIC" id="fig|1082931.4.peg.346"/>
<feature type="domain" description="IclR-ED" evidence="1">
    <location>
        <begin position="1"/>
        <end position="158"/>
    </location>
</feature>
<dbReference type="PANTHER" id="PTHR30136">
    <property type="entry name" value="HELIX-TURN-HELIX TRANSCRIPTIONAL REGULATOR, ICLR FAMILY"/>
    <property type="match status" value="1"/>
</dbReference>
<organism evidence="2 3">
    <name type="scientific">Pelagibacterium halotolerans (strain DSM 22347 / JCM 15775 / CGMCC 1.7692 / B2)</name>
    <dbReference type="NCBI Taxonomy" id="1082931"/>
    <lineage>
        <taxon>Bacteria</taxon>
        <taxon>Pseudomonadati</taxon>
        <taxon>Pseudomonadota</taxon>
        <taxon>Alphaproteobacteria</taxon>
        <taxon>Hyphomicrobiales</taxon>
        <taxon>Devosiaceae</taxon>
        <taxon>Pelagibacterium</taxon>
    </lineage>
</organism>
<dbReference type="HOGENOM" id="CLU_1667732_0_0_5"/>
<dbReference type="PANTHER" id="PTHR30136:SF24">
    <property type="entry name" value="HTH-TYPE TRANSCRIPTIONAL REPRESSOR ALLR"/>
    <property type="match status" value="1"/>
</dbReference>
<protein>
    <submittedName>
        <fullName evidence="2">Regulatory protein, IclR</fullName>
    </submittedName>
</protein>
<evidence type="ECO:0000313" key="2">
    <source>
        <dbReference type="EMBL" id="AEQ50390.1"/>
    </source>
</evidence>
<sequence length="158" mass="17486">MRDAINESCSFNVEKGDEVEVVATRAGRNALTYTMQLGDLAPLYAVSAGKILLAQKDSTWLDAYLARVRFESFTPNTIQSQERLIREIERSRSDGFGFVDEEYTPGIVGLGVAIRQDGKTIGAINVALPSPRFNPQKASLIRQHLRQVAARCEADLNQ</sequence>
<gene>
    <name evidence="2" type="ordered locus">KKY_346</name>
</gene>
<dbReference type="Gene3D" id="3.30.450.40">
    <property type="match status" value="1"/>
</dbReference>